<dbReference type="AlphaFoldDB" id="A0A9N9FH99"/>
<evidence type="ECO:0000313" key="1">
    <source>
        <dbReference type="EMBL" id="CAG8533495.1"/>
    </source>
</evidence>
<reference evidence="1" key="1">
    <citation type="submission" date="2021-06" db="EMBL/GenBank/DDBJ databases">
        <authorList>
            <person name="Kallberg Y."/>
            <person name="Tangrot J."/>
            <person name="Rosling A."/>
        </authorList>
    </citation>
    <scope>NUCLEOTIDE SEQUENCE</scope>
    <source>
        <strain evidence="1">UK204</strain>
    </source>
</reference>
<name>A0A9N9FH99_9GLOM</name>
<evidence type="ECO:0000313" key="2">
    <source>
        <dbReference type="Proteomes" id="UP000789570"/>
    </source>
</evidence>
<dbReference type="EMBL" id="CAJVPQ010001128">
    <property type="protein sequence ID" value="CAG8533495.1"/>
    <property type="molecule type" value="Genomic_DNA"/>
</dbReference>
<gene>
    <name evidence="1" type="ORF">FCALED_LOCUS5289</name>
</gene>
<accession>A0A9N9FH99</accession>
<keyword evidence="2" id="KW-1185">Reference proteome</keyword>
<sequence length="56" mass="6556">MSKNMIDLEKFETRILLLEKKAEIFIDIAYAKQQVQVTENASLQINLIHQQEPKVL</sequence>
<dbReference type="Proteomes" id="UP000789570">
    <property type="component" value="Unassembled WGS sequence"/>
</dbReference>
<organism evidence="1 2">
    <name type="scientific">Funneliformis caledonium</name>
    <dbReference type="NCBI Taxonomy" id="1117310"/>
    <lineage>
        <taxon>Eukaryota</taxon>
        <taxon>Fungi</taxon>
        <taxon>Fungi incertae sedis</taxon>
        <taxon>Mucoromycota</taxon>
        <taxon>Glomeromycotina</taxon>
        <taxon>Glomeromycetes</taxon>
        <taxon>Glomerales</taxon>
        <taxon>Glomeraceae</taxon>
        <taxon>Funneliformis</taxon>
    </lineage>
</organism>
<proteinExistence type="predicted"/>
<protein>
    <submittedName>
        <fullName evidence="1">3101_t:CDS:1</fullName>
    </submittedName>
</protein>
<comment type="caution">
    <text evidence="1">The sequence shown here is derived from an EMBL/GenBank/DDBJ whole genome shotgun (WGS) entry which is preliminary data.</text>
</comment>